<gene>
    <name evidence="16" type="ORF">H735_17045</name>
</gene>
<evidence type="ECO:0000256" key="1">
    <source>
        <dbReference type="ARBA" id="ARBA00000085"/>
    </source>
</evidence>
<dbReference type="EC" id="2.7.13.3" evidence="3"/>
<comment type="caution">
    <text evidence="16">The sequence shown here is derived from an EMBL/GenBank/DDBJ whole genome shotgun (WGS) entry which is preliminary data.</text>
</comment>
<evidence type="ECO:0000256" key="6">
    <source>
        <dbReference type="ARBA" id="ARBA00022679"/>
    </source>
</evidence>
<evidence type="ECO:0000256" key="13">
    <source>
        <dbReference type="ARBA" id="ARBA00023136"/>
    </source>
</evidence>
<evidence type="ECO:0000256" key="14">
    <source>
        <dbReference type="SAM" id="Phobius"/>
    </source>
</evidence>
<organism evidence="16 17">
    <name type="scientific">Vibrio owensii CAIM 1854 = LMG 25443</name>
    <dbReference type="NCBI Taxonomy" id="1229493"/>
    <lineage>
        <taxon>Bacteria</taxon>
        <taxon>Pseudomonadati</taxon>
        <taxon>Pseudomonadota</taxon>
        <taxon>Gammaproteobacteria</taxon>
        <taxon>Vibrionales</taxon>
        <taxon>Vibrionaceae</taxon>
        <taxon>Vibrio</taxon>
    </lineage>
</organism>
<evidence type="ECO:0000256" key="7">
    <source>
        <dbReference type="ARBA" id="ARBA00022692"/>
    </source>
</evidence>
<evidence type="ECO:0000256" key="8">
    <source>
        <dbReference type="ARBA" id="ARBA00022741"/>
    </source>
</evidence>
<evidence type="ECO:0000313" key="16">
    <source>
        <dbReference type="EMBL" id="KIF51861.1"/>
    </source>
</evidence>
<dbReference type="InterPro" id="IPR005467">
    <property type="entry name" value="His_kinase_dom"/>
</dbReference>
<evidence type="ECO:0000259" key="15">
    <source>
        <dbReference type="PROSITE" id="PS50109"/>
    </source>
</evidence>
<reference evidence="16 17" key="1">
    <citation type="submission" date="2014-07" db="EMBL/GenBank/DDBJ databases">
        <title>Unique and conserved regions in Vibrio harveyi and related species in comparison with the shrimp pathogen Vibrio harveyi CAIM 1792.</title>
        <authorList>
            <person name="Espinoza-Valles I."/>
            <person name="Vora G."/>
            <person name="Leekitcharoenphon P."/>
            <person name="Ussery D."/>
            <person name="Hoj L."/>
            <person name="Gomez-Gil B."/>
        </authorList>
    </citation>
    <scope>NUCLEOTIDE SEQUENCE [LARGE SCALE GENOMIC DNA]</scope>
    <source>
        <strain evidence="17">CAIM 1854 / LMG 25443</strain>
    </source>
</reference>
<dbReference type="PATRIC" id="fig|1229493.5.peg.2560"/>
<name>A0A0C1ZFL0_9VIBR</name>
<dbReference type="EMBL" id="JPRD01000028">
    <property type="protein sequence ID" value="KIF51861.1"/>
    <property type="molecule type" value="Genomic_DNA"/>
</dbReference>
<keyword evidence="13 14" id="KW-0472">Membrane</keyword>
<feature type="domain" description="Histidine kinase" evidence="15">
    <location>
        <begin position="233"/>
        <end position="423"/>
    </location>
</feature>
<keyword evidence="9 16" id="KW-0418">Kinase</keyword>
<keyword evidence="4" id="KW-1003">Cell membrane</keyword>
<dbReference type="GO" id="GO:0005886">
    <property type="term" value="C:plasma membrane"/>
    <property type="evidence" value="ECO:0007669"/>
    <property type="project" value="UniProtKB-SubCell"/>
</dbReference>
<keyword evidence="11 14" id="KW-1133">Transmembrane helix</keyword>
<keyword evidence="12" id="KW-0902">Two-component regulatory system</keyword>
<evidence type="ECO:0000256" key="2">
    <source>
        <dbReference type="ARBA" id="ARBA00004651"/>
    </source>
</evidence>
<dbReference type="Proteomes" id="UP000031586">
    <property type="component" value="Unassembled WGS sequence"/>
</dbReference>
<comment type="subcellular location">
    <subcellularLocation>
        <location evidence="2">Cell membrane</location>
        <topology evidence="2">Multi-pass membrane protein</topology>
    </subcellularLocation>
</comment>
<dbReference type="InterPro" id="IPR003661">
    <property type="entry name" value="HisK_dim/P_dom"/>
</dbReference>
<evidence type="ECO:0000313" key="17">
    <source>
        <dbReference type="Proteomes" id="UP000031586"/>
    </source>
</evidence>
<evidence type="ECO:0000256" key="12">
    <source>
        <dbReference type="ARBA" id="ARBA00023012"/>
    </source>
</evidence>
<dbReference type="SUPFAM" id="SSF55874">
    <property type="entry name" value="ATPase domain of HSP90 chaperone/DNA topoisomerase II/histidine kinase"/>
    <property type="match status" value="1"/>
</dbReference>
<proteinExistence type="predicted"/>
<protein>
    <recommendedName>
        <fullName evidence="3">histidine kinase</fullName>
        <ecNumber evidence="3">2.7.13.3</ecNumber>
    </recommendedName>
</protein>
<dbReference type="CDD" id="cd00082">
    <property type="entry name" value="HisKA"/>
    <property type="match status" value="1"/>
</dbReference>
<dbReference type="InterPro" id="IPR050398">
    <property type="entry name" value="HssS/ArlS-like"/>
</dbReference>
<feature type="transmembrane region" description="Helical" evidence="14">
    <location>
        <begin position="7"/>
        <end position="29"/>
    </location>
</feature>
<comment type="catalytic activity">
    <reaction evidence="1">
        <text>ATP + protein L-histidine = ADP + protein N-phospho-L-histidine.</text>
        <dbReference type="EC" id="2.7.13.3"/>
    </reaction>
</comment>
<evidence type="ECO:0000256" key="11">
    <source>
        <dbReference type="ARBA" id="ARBA00022989"/>
    </source>
</evidence>
<dbReference type="RefSeq" id="WP_020197322.1">
    <property type="nucleotide sequence ID" value="NZ_BAOH01000112.1"/>
</dbReference>
<keyword evidence="5" id="KW-0597">Phosphoprotein</keyword>
<dbReference type="GO" id="GO:0000155">
    <property type="term" value="F:phosphorelay sensor kinase activity"/>
    <property type="evidence" value="ECO:0007669"/>
    <property type="project" value="InterPro"/>
</dbReference>
<evidence type="ECO:0000256" key="9">
    <source>
        <dbReference type="ARBA" id="ARBA00022777"/>
    </source>
</evidence>
<dbReference type="PANTHER" id="PTHR45528">
    <property type="entry name" value="SENSOR HISTIDINE KINASE CPXA"/>
    <property type="match status" value="1"/>
</dbReference>
<keyword evidence="7 14" id="KW-0812">Transmembrane</keyword>
<keyword evidence="8" id="KW-0547">Nucleotide-binding</keyword>
<evidence type="ECO:0000256" key="3">
    <source>
        <dbReference type="ARBA" id="ARBA00012438"/>
    </source>
</evidence>
<dbReference type="PANTHER" id="PTHR45528:SF1">
    <property type="entry name" value="SENSOR HISTIDINE KINASE CPXA"/>
    <property type="match status" value="1"/>
</dbReference>
<evidence type="ECO:0000256" key="5">
    <source>
        <dbReference type="ARBA" id="ARBA00022553"/>
    </source>
</evidence>
<dbReference type="AlphaFoldDB" id="A0A0C1ZFL0"/>
<dbReference type="Pfam" id="PF00512">
    <property type="entry name" value="HisKA"/>
    <property type="match status" value="1"/>
</dbReference>
<feature type="transmembrane region" description="Helical" evidence="14">
    <location>
        <begin position="152"/>
        <end position="172"/>
    </location>
</feature>
<dbReference type="Gene3D" id="6.10.340.10">
    <property type="match status" value="1"/>
</dbReference>
<evidence type="ECO:0000256" key="4">
    <source>
        <dbReference type="ARBA" id="ARBA00022475"/>
    </source>
</evidence>
<dbReference type="GO" id="GO:0005524">
    <property type="term" value="F:ATP binding"/>
    <property type="evidence" value="ECO:0007669"/>
    <property type="project" value="UniProtKB-KW"/>
</dbReference>
<dbReference type="PROSITE" id="PS50109">
    <property type="entry name" value="HIS_KIN"/>
    <property type="match status" value="1"/>
</dbReference>
<dbReference type="Gene3D" id="1.10.287.130">
    <property type="match status" value="1"/>
</dbReference>
<sequence>MKIKDSLRVYVITVSAVLGLILAVVAGSYSTYNLYTGIDLVTKGVMLVKAETEEPQAGKPIINPPFIITANWDDLPLAFQLKFVEKELAVGKLFKATETEYRAGRSANRFIYLLIKSEVDAQTKFVAVKINKNAFDDFADTLNINLLPQLDYIVVFVTVLLIFFLVGVFTIIKRITKPVEELKNWAINIREKDDLSKVPDFKFSELNMMARVINSSVSAVRKSVRKEQDFIRYASHELRTPIAVIRSNSELMKKMIASDMPKERLLKNLQRIENNSLAMSDLCDSLLWLNHEKSTELRETMTSLGVLTEQVVNEQRYLLSGKKVEVETSVDSFECLHLEGMCKIVITNLVRNAFQHTNEGEVIIKQQGLEVQVINRDKQKDLTHETTGFGLGLLIIKKICDKYYWQYEEQALEDGRAVKVTFV</sequence>
<dbReference type="SUPFAM" id="SSF47384">
    <property type="entry name" value="Homodimeric domain of signal transducing histidine kinase"/>
    <property type="match status" value="1"/>
</dbReference>
<evidence type="ECO:0000256" key="10">
    <source>
        <dbReference type="ARBA" id="ARBA00022840"/>
    </source>
</evidence>
<accession>A0A0C1ZFL0</accession>
<keyword evidence="10" id="KW-0067">ATP-binding</keyword>
<dbReference type="Gene3D" id="3.30.565.10">
    <property type="entry name" value="Histidine kinase-like ATPase, C-terminal domain"/>
    <property type="match status" value="1"/>
</dbReference>
<keyword evidence="6" id="KW-0808">Transferase</keyword>
<dbReference type="InterPro" id="IPR036890">
    <property type="entry name" value="HATPase_C_sf"/>
</dbReference>
<dbReference type="SMART" id="SM00388">
    <property type="entry name" value="HisKA"/>
    <property type="match status" value="1"/>
</dbReference>
<dbReference type="InterPro" id="IPR036097">
    <property type="entry name" value="HisK_dim/P_sf"/>
</dbReference>